<evidence type="ECO:0000256" key="1">
    <source>
        <dbReference type="SAM" id="SignalP"/>
    </source>
</evidence>
<organism evidence="2 3">
    <name type="scientific">Littorina saxatilis</name>
    <dbReference type="NCBI Taxonomy" id="31220"/>
    <lineage>
        <taxon>Eukaryota</taxon>
        <taxon>Metazoa</taxon>
        <taxon>Spiralia</taxon>
        <taxon>Lophotrochozoa</taxon>
        <taxon>Mollusca</taxon>
        <taxon>Gastropoda</taxon>
        <taxon>Caenogastropoda</taxon>
        <taxon>Littorinimorpha</taxon>
        <taxon>Littorinoidea</taxon>
        <taxon>Littorinidae</taxon>
        <taxon>Littorina</taxon>
    </lineage>
</organism>
<dbReference type="AlphaFoldDB" id="A0AAN9BY78"/>
<evidence type="ECO:0000313" key="3">
    <source>
        <dbReference type="Proteomes" id="UP001374579"/>
    </source>
</evidence>
<feature type="signal peptide" evidence="1">
    <location>
        <begin position="1"/>
        <end position="23"/>
    </location>
</feature>
<dbReference type="EMBL" id="JBAMIC010000001">
    <property type="protein sequence ID" value="KAK7114008.1"/>
    <property type="molecule type" value="Genomic_DNA"/>
</dbReference>
<evidence type="ECO:0000313" key="2">
    <source>
        <dbReference type="EMBL" id="KAK7114008.1"/>
    </source>
</evidence>
<proteinExistence type="predicted"/>
<keyword evidence="1" id="KW-0732">Signal</keyword>
<reference evidence="2 3" key="1">
    <citation type="submission" date="2024-02" db="EMBL/GenBank/DDBJ databases">
        <title>Chromosome-scale genome assembly of the rough periwinkle Littorina saxatilis.</title>
        <authorList>
            <person name="De Jode A."/>
            <person name="Faria R."/>
            <person name="Formenti G."/>
            <person name="Sims Y."/>
            <person name="Smith T.P."/>
            <person name="Tracey A."/>
            <person name="Wood J.M.D."/>
            <person name="Zagrodzka Z.B."/>
            <person name="Johannesson K."/>
            <person name="Butlin R.K."/>
            <person name="Leder E.H."/>
        </authorList>
    </citation>
    <scope>NUCLEOTIDE SEQUENCE [LARGE SCALE GENOMIC DNA]</scope>
    <source>
        <strain evidence="2">Snail1</strain>
        <tissue evidence="2">Muscle</tissue>
    </source>
</reference>
<comment type="caution">
    <text evidence="2">The sequence shown here is derived from an EMBL/GenBank/DDBJ whole genome shotgun (WGS) entry which is preliminary data.</text>
</comment>
<dbReference type="Proteomes" id="UP001374579">
    <property type="component" value="Unassembled WGS sequence"/>
</dbReference>
<sequence>MTEFIMNWLFGVLFAVAVSVTGAAVDLTSPAVFNAIFYITANVEVWHAGARNVTSAKYHWLHHGIDEGLQACGSFHSAQYIRRYSDVEKAHGLHGYRQAIEHYLTTGQHEHRVGYLEGGYGGRWTVSDAHHKLFVSASARMGAAIDSLVWNNHEFINSIDHGRELQMAFNILPYGGCFNPTEAGGRYDGLSTQTNSKIQSVHASGITLSTTVWPAFWFRAVNYIGEKPCPGGMNTENTYRHPFSKKVTLECPGISQSCLHFRSTFTIAGVFPHYTMLQMVAPAGYLTGDFTVWRSYDYSSGHLVAYHTKMPVVLSSPDKHFAMGVFASPKQDTDEDMYYGRFVLSKDKITADTNKWNVVFRKHTLPAGTTHVFNYDTYICVGTLNDVTACLKKLTQAHHADLVG</sequence>
<accession>A0AAN9BY78</accession>
<keyword evidence="3" id="KW-1185">Reference proteome</keyword>
<protein>
    <submittedName>
        <fullName evidence="2">Uncharacterized protein</fullName>
    </submittedName>
</protein>
<name>A0AAN9BY78_9CAEN</name>
<feature type="chain" id="PRO_5043040170" evidence="1">
    <location>
        <begin position="24"/>
        <end position="404"/>
    </location>
</feature>
<gene>
    <name evidence="2" type="ORF">V1264_000142</name>
</gene>